<keyword evidence="4 7" id="KW-0520">NAD</keyword>
<dbReference type="PANTHER" id="PTHR12592:SF0">
    <property type="entry name" value="ATP-DEPENDENT (S)-NAD(P)H-HYDRATE DEHYDRATASE"/>
    <property type="match status" value="1"/>
</dbReference>
<comment type="catalytic activity">
    <reaction evidence="6 7">
        <text>(6S)-NADPHX + ATP = ADP + phosphate + NADPH + H(+)</text>
        <dbReference type="Rhea" id="RHEA:32231"/>
        <dbReference type="ChEBI" id="CHEBI:15378"/>
        <dbReference type="ChEBI" id="CHEBI:30616"/>
        <dbReference type="ChEBI" id="CHEBI:43474"/>
        <dbReference type="ChEBI" id="CHEBI:57783"/>
        <dbReference type="ChEBI" id="CHEBI:64076"/>
        <dbReference type="ChEBI" id="CHEBI:456216"/>
        <dbReference type="EC" id="4.2.1.93"/>
    </reaction>
</comment>
<feature type="binding site" evidence="7">
    <location>
        <begin position="188"/>
        <end position="194"/>
    </location>
    <ligand>
        <name>(6S)-NADPHX</name>
        <dbReference type="ChEBI" id="CHEBI:64076"/>
    </ligand>
</feature>
<keyword evidence="1 7" id="KW-0547">Nucleotide-binding</keyword>
<dbReference type="PANTHER" id="PTHR12592">
    <property type="entry name" value="ATP-DEPENDENT (S)-NAD(P)H-HYDRATE DEHYDRATASE FAMILY MEMBER"/>
    <property type="match status" value="1"/>
</dbReference>
<evidence type="ECO:0000256" key="3">
    <source>
        <dbReference type="ARBA" id="ARBA00022857"/>
    </source>
</evidence>
<feature type="binding site" evidence="7">
    <location>
        <position position="258"/>
    </location>
    <ligand>
        <name>(6S)-NADPHX</name>
        <dbReference type="ChEBI" id="CHEBI:64076"/>
    </ligand>
</feature>
<keyword evidence="10" id="KW-1185">Reference proteome</keyword>
<gene>
    <name evidence="9" type="ORF">LOD99_14298</name>
</gene>
<dbReference type="PROSITE" id="PS51383">
    <property type="entry name" value="YJEF_C_3"/>
    <property type="match status" value="1"/>
</dbReference>
<dbReference type="Proteomes" id="UP001165289">
    <property type="component" value="Unassembled WGS sequence"/>
</dbReference>
<dbReference type="Pfam" id="PF01256">
    <property type="entry name" value="Carb_kinase"/>
    <property type="match status" value="1"/>
</dbReference>
<keyword evidence="3" id="KW-0521">NADP</keyword>
<dbReference type="GO" id="GO:0046496">
    <property type="term" value="P:nicotinamide nucleotide metabolic process"/>
    <property type="evidence" value="ECO:0007669"/>
    <property type="project" value="UniProtKB-UniRule"/>
</dbReference>
<feature type="binding site" evidence="7">
    <location>
        <position position="135"/>
    </location>
    <ligand>
        <name>(6S)-NADPHX</name>
        <dbReference type="ChEBI" id="CHEBI:64076"/>
    </ligand>
</feature>
<comment type="catalytic activity">
    <reaction evidence="7">
        <text>(6S)-NADHX + ATP = ADP + phosphate + NADH + H(+)</text>
        <dbReference type="Rhea" id="RHEA:19017"/>
        <dbReference type="ChEBI" id="CHEBI:15378"/>
        <dbReference type="ChEBI" id="CHEBI:30616"/>
        <dbReference type="ChEBI" id="CHEBI:43474"/>
        <dbReference type="ChEBI" id="CHEBI:57945"/>
        <dbReference type="ChEBI" id="CHEBI:64074"/>
        <dbReference type="ChEBI" id="CHEBI:456216"/>
        <dbReference type="EC" id="4.2.1.93"/>
    </reaction>
</comment>
<reference evidence="9 10" key="1">
    <citation type="journal article" date="2023" name="BMC Biol.">
        <title>The compact genome of the sponge Oopsacas minuta (Hexactinellida) is lacking key metazoan core genes.</title>
        <authorList>
            <person name="Santini S."/>
            <person name="Schenkelaars Q."/>
            <person name="Jourda C."/>
            <person name="Duchesne M."/>
            <person name="Belahbib H."/>
            <person name="Rocher C."/>
            <person name="Selva M."/>
            <person name="Riesgo A."/>
            <person name="Vervoort M."/>
            <person name="Leys S.P."/>
            <person name="Kodjabachian L."/>
            <person name="Le Bivic A."/>
            <person name="Borchiellini C."/>
            <person name="Claverie J.M."/>
            <person name="Renard E."/>
        </authorList>
    </citation>
    <scope>NUCLEOTIDE SEQUENCE [LARGE SCALE GENOMIC DNA]</scope>
    <source>
        <strain evidence="9">SPO-2</strain>
    </source>
</reference>
<comment type="function">
    <text evidence="7">Catalyzes the dehydration of the S-form of NAD(P)HX at the expense of ATP, which is converted to ADP. Together with NAD(P)HX epimerase, which catalyzes the epimerization of the S- and R-forms, the enzyme allows the repair of both epimers of NAD(P)HX, a damaged form of NAD(P)H that is a result of enzymatic or heat-dependent hydration.</text>
</comment>
<organism evidence="9 10">
    <name type="scientific">Oopsacas minuta</name>
    <dbReference type="NCBI Taxonomy" id="111878"/>
    <lineage>
        <taxon>Eukaryota</taxon>
        <taxon>Metazoa</taxon>
        <taxon>Porifera</taxon>
        <taxon>Hexactinellida</taxon>
        <taxon>Hexasterophora</taxon>
        <taxon>Lyssacinosida</taxon>
        <taxon>Leucopsacidae</taxon>
        <taxon>Oopsacas</taxon>
    </lineage>
</organism>
<evidence type="ECO:0000256" key="2">
    <source>
        <dbReference type="ARBA" id="ARBA00022840"/>
    </source>
</evidence>
<dbReference type="PROSITE" id="PS01049">
    <property type="entry name" value="YJEF_C_1"/>
    <property type="match status" value="1"/>
</dbReference>
<dbReference type="GO" id="GO:0047453">
    <property type="term" value="F:ATP-dependent NAD(P)H-hydrate dehydratase activity"/>
    <property type="evidence" value="ECO:0007669"/>
    <property type="project" value="UniProtKB-UniRule"/>
</dbReference>
<comment type="similarity">
    <text evidence="7">Belongs to the NnrD/CARKD family.</text>
</comment>
<comment type="caution">
    <text evidence="9">The sequence shown here is derived from an EMBL/GenBank/DDBJ whole genome shotgun (WGS) entry which is preliminary data.</text>
</comment>
<dbReference type="NCBIfam" id="TIGR00196">
    <property type="entry name" value="yjeF_cterm"/>
    <property type="match status" value="1"/>
</dbReference>
<dbReference type="AlphaFoldDB" id="A0AAV7KFP5"/>
<keyword evidence="7" id="KW-0597">Phosphoprotein</keyword>
<dbReference type="CDD" id="cd01171">
    <property type="entry name" value="YXKO-related"/>
    <property type="match status" value="1"/>
</dbReference>
<evidence type="ECO:0000256" key="1">
    <source>
        <dbReference type="ARBA" id="ARBA00022741"/>
    </source>
</evidence>
<feature type="binding site" evidence="7">
    <location>
        <begin position="248"/>
        <end position="257"/>
    </location>
    <ligand>
        <name>ATP</name>
        <dbReference type="ChEBI" id="CHEBI:30616"/>
    </ligand>
</feature>
<dbReference type="GO" id="GO:0005524">
    <property type="term" value="F:ATP binding"/>
    <property type="evidence" value="ECO:0007669"/>
    <property type="project" value="UniProtKB-KW"/>
</dbReference>
<evidence type="ECO:0000259" key="8">
    <source>
        <dbReference type="PROSITE" id="PS51383"/>
    </source>
</evidence>
<evidence type="ECO:0000256" key="5">
    <source>
        <dbReference type="ARBA" id="ARBA00023239"/>
    </source>
</evidence>
<keyword evidence="2 7" id="KW-0067">ATP-binding</keyword>
<dbReference type="InterPro" id="IPR017953">
    <property type="entry name" value="Carbohydrate_kinase_pred_CS"/>
</dbReference>
<evidence type="ECO:0000256" key="6">
    <source>
        <dbReference type="ARBA" id="ARBA00047472"/>
    </source>
</evidence>
<proteinExistence type="inferred from homology"/>
<dbReference type="EC" id="4.2.1.93" evidence="7"/>
<evidence type="ECO:0000256" key="4">
    <source>
        <dbReference type="ARBA" id="ARBA00023027"/>
    </source>
</evidence>
<feature type="domain" description="YjeF C-terminal" evidence="8">
    <location>
        <begin position="35"/>
        <end position="328"/>
    </location>
</feature>
<dbReference type="SUPFAM" id="SSF53613">
    <property type="entry name" value="Ribokinase-like"/>
    <property type="match status" value="1"/>
</dbReference>
<evidence type="ECO:0000313" key="9">
    <source>
        <dbReference type="EMBL" id="KAI6659958.1"/>
    </source>
</evidence>
<name>A0AAV7KFP5_9METZ</name>
<feature type="binding site" evidence="7">
    <location>
        <begin position="229"/>
        <end position="233"/>
    </location>
    <ligand>
        <name>ATP</name>
        <dbReference type="ChEBI" id="CHEBI:30616"/>
    </ligand>
</feature>
<dbReference type="InterPro" id="IPR029056">
    <property type="entry name" value="Ribokinase-like"/>
</dbReference>
<sequence>MACLIGSEEDELVGSVNKYCLDLLHSGDLLTHSPYGSLYGLQTATQFNPQHKGDSGLVGVVGGSEDYTGAPYFTGVSALKAGADLSHIFCVPAAAPVIKSYNPDLIVHPLLGTPDSISEFDKWVDRLTSIVVGPGLGRTQERLDEVKVLISSFRDRKKALLIDADGLFLLCKYPDLIRNYSPTLLTPNRREFKYLYKSATGEELTLEADLVKSIEQAANSLGNVTILCKGPVDIITNGKHTAIIETPGSIKRCGGQGDILAGVCGAFLSWYTARESAGVCEAGVAPVMAGIGGSILTRMVARDAGRKYGASLTTTSMVGELPRVVSTYFSILKRIIK</sequence>
<evidence type="ECO:0000313" key="10">
    <source>
        <dbReference type="Proteomes" id="UP001165289"/>
    </source>
</evidence>
<dbReference type="Gene3D" id="3.40.1190.20">
    <property type="match status" value="1"/>
</dbReference>
<dbReference type="EMBL" id="JAKMXF010000044">
    <property type="protein sequence ID" value="KAI6659958.1"/>
    <property type="molecule type" value="Genomic_DNA"/>
</dbReference>
<keyword evidence="5 7" id="KW-0456">Lyase</keyword>
<accession>A0AAV7KFP5</accession>
<dbReference type="InterPro" id="IPR000631">
    <property type="entry name" value="CARKD"/>
</dbReference>
<dbReference type="HAMAP" id="MF_01965">
    <property type="entry name" value="NADHX_dehydratase"/>
    <property type="match status" value="1"/>
</dbReference>
<evidence type="ECO:0000256" key="7">
    <source>
        <dbReference type="HAMAP-Rule" id="MF_03157"/>
    </source>
</evidence>
<dbReference type="GO" id="GO:0110051">
    <property type="term" value="P:metabolite repair"/>
    <property type="evidence" value="ECO:0007669"/>
    <property type="project" value="TreeGrafter"/>
</dbReference>
<protein>
    <recommendedName>
        <fullName evidence="7">ATP-dependent (S)-NAD(P)H-hydrate dehydratase</fullName>
        <ecNumber evidence="7">4.2.1.93</ecNumber>
    </recommendedName>
    <alternativeName>
        <fullName evidence="7">ATP-dependent NAD(P)HX dehydratase</fullName>
    </alternativeName>
</protein>
<comment type="cofactor">
    <cofactor evidence="7">
        <name>Mg(2+)</name>
        <dbReference type="ChEBI" id="CHEBI:18420"/>
    </cofactor>
</comment>